<reference evidence="1 2" key="1">
    <citation type="journal article" date="2020" name="ISME J.">
        <title>Comparative genomics reveals insights into cyanobacterial evolution and habitat adaptation.</title>
        <authorList>
            <person name="Chen M.Y."/>
            <person name="Teng W.K."/>
            <person name="Zhao L."/>
            <person name="Hu C.X."/>
            <person name="Zhou Y.K."/>
            <person name="Han B.P."/>
            <person name="Song L.R."/>
            <person name="Shu W.S."/>
        </authorList>
    </citation>
    <scope>NUCLEOTIDE SEQUENCE [LARGE SCALE GENOMIC DNA]</scope>
    <source>
        <strain evidence="1 2">FACHB-130</strain>
    </source>
</reference>
<gene>
    <name evidence="1" type="ORF">H6G74_11980</name>
</gene>
<name>A0ABR8FXG4_9NOSO</name>
<accession>A0ABR8FXG4</accession>
<protein>
    <submittedName>
        <fullName evidence="1">Uncharacterized protein</fullName>
    </submittedName>
</protein>
<organism evidence="1 2">
    <name type="scientific">Nostoc spongiaeforme FACHB-130</name>
    <dbReference type="NCBI Taxonomy" id="1357510"/>
    <lineage>
        <taxon>Bacteria</taxon>
        <taxon>Bacillati</taxon>
        <taxon>Cyanobacteriota</taxon>
        <taxon>Cyanophyceae</taxon>
        <taxon>Nostocales</taxon>
        <taxon>Nostocaceae</taxon>
        <taxon>Nostoc</taxon>
    </lineage>
</organism>
<keyword evidence="2" id="KW-1185">Reference proteome</keyword>
<evidence type="ECO:0000313" key="1">
    <source>
        <dbReference type="EMBL" id="MBD2595045.1"/>
    </source>
</evidence>
<comment type="caution">
    <text evidence="1">The sequence shown here is derived from an EMBL/GenBank/DDBJ whole genome shotgun (WGS) entry which is preliminary data.</text>
</comment>
<dbReference type="EMBL" id="JACJTB010000012">
    <property type="protein sequence ID" value="MBD2595045.1"/>
    <property type="molecule type" value="Genomic_DNA"/>
</dbReference>
<evidence type="ECO:0000313" key="2">
    <source>
        <dbReference type="Proteomes" id="UP000603457"/>
    </source>
</evidence>
<proteinExistence type="predicted"/>
<sequence length="133" mass="15710">MLLKDFYTLDAVALRQDWCKCECSEREEPLTTFLYDLPNLTACNIFPPLHILNILLLRGWAGGGMSPRFSWKAFEICEIEYQEILPKLLYPNWQILGKKLWRIRLPMKLDPEFDSIGDRYTWMTLVSEKHGIK</sequence>
<dbReference type="RefSeq" id="WP_190967874.1">
    <property type="nucleotide sequence ID" value="NZ_JACJTB010000012.1"/>
</dbReference>
<dbReference type="Proteomes" id="UP000603457">
    <property type="component" value="Unassembled WGS sequence"/>
</dbReference>